<dbReference type="Proteomes" id="UP000288805">
    <property type="component" value="Unassembled WGS sequence"/>
</dbReference>
<organism evidence="2 4">
    <name type="scientific">Vitis vinifera</name>
    <name type="common">Grape</name>
    <dbReference type="NCBI Taxonomy" id="29760"/>
    <lineage>
        <taxon>Eukaryota</taxon>
        <taxon>Viridiplantae</taxon>
        <taxon>Streptophyta</taxon>
        <taxon>Embryophyta</taxon>
        <taxon>Tracheophyta</taxon>
        <taxon>Spermatophyta</taxon>
        <taxon>Magnoliopsida</taxon>
        <taxon>eudicotyledons</taxon>
        <taxon>Gunneridae</taxon>
        <taxon>Pentapetalae</taxon>
        <taxon>rosids</taxon>
        <taxon>Vitales</taxon>
        <taxon>Vitaceae</taxon>
        <taxon>Viteae</taxon>
        <taxon>Vitis</taxon>
    </lineage>
</organism>
<proteinExistence type="predicted"/>
<evidence type="ECO:0000259" key="1">
    <source>
        <dbReference type="Pfam" id="PF00078"/>
    </source>
</evidence>
<evidence type="ECO:0000313" key="4">
    <source>
        <dbReference type="Proteomes" id="UP000288805"/>
    </source>
</evidence>
<dbReference type="AlphaFoldDB" id="A0A438BT90"/>
<name>A0A438BT90_VITVI</name>
<feature type="domain" description="Reverse transcriptase" evidence="1">
    <location>
        <begin position="22"/>
        <end position="110"/>
    </location>
</feature>
<comment type="caution">
    <text evidence="2">The sequence shown here is derived from an EMBL/GenBank/DDBJ whole genome shotgun (WGS) entry which is preliminary data.</text>
</comment>
<gene>
    <name evidence="2" type="ORF">CK203_084885</name>
    <name evidence="3" type="ORF">CK203_116947</name>
</gene>
<sequence length="216" mass="24461">MTMEALSSILKKVMERGFNQGFLASRRGDVGTVVFHLLFVDDTLISCDSNKEHLEVLSWMFMWFEVISGLKINLDKSELISMEKVDNTKDLARVAGCKVDSLPSTYLGLPLGASFKYAQTWDIQEASKRLPSEGRRVPKKTLPSENRLIVGLDKKDGGPGVRKLSALNMAFLGKWCWRFAYENESPWNQAIVGKYNEEERGWCSRVSREGYRVVGL</sequence>
<dbReference type="EMBL" id="QGNW01001807">
    <property type="protein sequence ID" value="RVW30192.1"/>
    <property type="molecule type" value="Genomic_DNA"/>
</dbReference>
<dbReference type="Pfam" id="PF00078">
    <property type="entry name" value="RVT_1"/>
    <property type="match status" value="1"/>
</dbReference>
<dbReference type="PANTHER" id="PTHR33116:SF78">
    <property type="entry name" value="OS12G0587133 PROTEIN"/>
    <property type="match status" value="1"/>
</dbReference>
<accession>A0A438BT90</accession>
<evidence type="ECO:0000313" key="2">
    <source>
        <dbReference type="EMBL" id="RVW14148.1"/>
    </source>
</evidence>
<reference evidence="2 4" key="1">
    <citation type="journal article" date="2018" name="PLoS Genet.">
        <title>Population sequencing reveals clonal diversity and ancestral inbreeding in the grapevine cultivar Chardonnay.</title>
        <authorList>
            <person name="Roach M.J."/>
            <person name="Johnson D.L."/>
            <person name="Bohlmann J."/>
            <person name="van Vuuren H.J."/>
            <person name="Jones S.J."/>
            <person name="Pretorius I.S."/>
            <person name="Schmidt S.A."/>
            <person name="Borneman A.R."/>
        </authorList>
    </citation>
    <scope>NUCLEOTIDE SEQUENCE [LARGE SCALE GENOMIC DNA]</scope>
    <source>
        <strain evidence="4">cv. Chardonnay</strain>
        <strain evidence="2">I10V1</strain>
        <tissue evidence="2">Leaf</tissue>
    </source>
</reference>
<dbReference type="InterPro" id="IPR000477">
    <property type="entry name" value="RT_dom"/>
</dbReference>
<evidence type="ECO:0000313" key="3">
    <source>
        <dbReference type="EMBL" id="RVW30192.1"/>
    </source>
</evidence>
<dbReference type="PANTHER" id="PTHR33116">
    <property type="entry name" value="REVERSE TRANSCRIPTASE ZINC-BINDING DOMAIN-CONTAINING PROTEIN-RELATED-RELATED"/>
    <property type="match status" value="1"/>
</dbReference>
<dbReference type="EMBL" id="QGNW01002628">
    <property type="protein sequence ID" value="RVW14148.1"/>
    <property type="molecule type" value="Genomic_DNA"/>
</dbReference>
<protein>
    <recommendedName>
        <fullName evidence="1">Reverse transcriptase domain-containing protein</fullName>
    </recommendedName>
</protein>